<dbReference type="RefSeq" id="WP_045095280.1">
    <property type="nucleotide sequence ID" value="NZ_LN614827.1"/>
</dbReference>
<dbReference type="OrthoDB" id="5647842at2"/>
<proteinExistence type="predicted"/>
<protein>
    <recommendedName>
        <fullName evidence="3">Secreted endonuclease</fullName>
    </recommendedName>
</protein>
<dbReference type="Proteomes" id="UP000032430">
    <property type="component" value="Chromosome I"/>
</dbReference>
<accession>A0A098G3U9</accession>
<sequence length="126" mass="14324">MNKYLVIILIALGLTSCNTKNEHYYQSHPKELQKALKECPDQVPQGLTCQQIEQVGKRMNSLAYELQASPQAFGNKILNLQQTIANQHTELKKNSNNQELKISLAQNQRDLADYLAVVKWLESPES</sequence>
<evidence type="ECO:0008006" key="3">
    <source>
        <dbReference type="Google" id="ProtNLM"/>
    </source>
</evidence>
<dbReference type="AlphaFoldDB" id="A0A098G3U9"/>
<name>A0A098G3U9_9GAMM</name>
<keyword evidence="2" id="KW-1185">Reference proteome</keyword>
<dbReference type="STRING" id="1212491.LFA_1226"/>
<organism evidence="1 2">
    <name type="scientific">Legionella fallonii LLAP-10</name>
    <dbReference type="NCBI Taxonomy" id="1212491"/>
    <lineage>
        <taxon>Bacteria</taxon>
        <taxon>Pseudomonadati</taxon>
        <taxon>Pseudomonadota</taxon>
        <taxon>Gammaproteobacteria</taxon>
        <taxon>Legionellales</taxon>
        <taxon>Legionellaceae</taxon>
        <taxon>Legionella</taxon>
    </lineage>
</organism>
<evidence type="ECO:0000313" key="1">
    <source>
        <dbReference type="EMBL" id="CEG56654.1"/>
    </source>
</evidence>
<reference evidence="2" key="1">
    <citation type="submission" date="2014-09" db="EMBL/GenBank/DDBJ databases">
        <authorList>
            <person name="Gomez-Valero L."/>
        </authorList>
    </citation>
    <scope>NUCLEOTIDE SEQUENCE [LARGE SCALE GENOMIC DNA]</scope>
    <source>
        <strain evidence="2">ATCC700992</strain>
    </source>
</reference>
<gene>
    <name evidence="1" type="ORF">LFA_1226</name>
</gene>
<dbReference type="PROSITE" id="PS51257">
    <property type="entry name" value="PROKAR_LIPOPROTEIN"/>
    <property type="match status" value="1"/>
</dbReference>
<dbReference type="EMBL" id="LN614827">
    <property type="protein sequence ID" value="CEG56654.1"/>
    <property type="molecule type" value="Genomic_DNA"/>
</dbReference>
<evidence type="ECO:0000313" key="2">
    <source>
        <dbReference type="Proteomes" id="UP000032430"/>
    </source>
</evidence>
<dbReference type="KEGG" id="lfa:LFA_1226"/>
<dbReference type="HOGENOM" id="CLU_1978736_0_0_6"/>